<protein>
    <submittedName>
        <fullName evidence="1">Uncharacterized protein</fullName>
    </submittedName>
</protein>
<gene>
    <name evidence="1" type="ORF">ACFOEW_15780</name>
</gene>
<dbReference type="Proteomes" id="UP001595477">
    <property type="component" value="Unassembled WGS sequence"/>
</dbReference>
<keyword evidence="2" id="KW-1185">Reference proteome</keyword>
<reference evidence="2" key="1">
    <citation type="journal article" date="2019" name="Int. J. Syst. Evol. Microbiol.">
        <title>The Global Catalogue of Microorganisms (GCM) 10K type strain sequencing project: providing services to taxonomists for standard genome sequencing and annotation.</title>
        <authorList>
            <consortium name="The Broad Institute Genomics Platform"/>
            <consortium name="The Broad Institute Genome Sequencing Center for Infectious Disease"/>
            <person name="Wu L."/>
            <person name="Ma J."/>
        </authorList>
    </citation>
    <scope>NUCLEOTIDE SEQUENCE [LARGE SCALE GENOMIC DNA]</scope>
    <source>
        <strain evidence="2">KCTC 52449</strain>
    </source>
</reference>
<dbReference type="EMBL" id="JBHRSX010000078">
    <property type="protein sequence ID" value="MFC3203272.1"/>
    <property type="molecule type" value="Genomic_DNA"/>
</dbReference>
<name>A0ABV7K1K3_9ALTE</name>
<proteinExistence type="predicted"/>
<organism evidence="1 2">
    <name type="scientific">Alteromonas oceani</name>
    <dbReference type="NCBI Taxonomy" id="2071609"/>
    <lineage>
        <taxon>Bacteria</taxon>
        <taxon>Pseudomonadati</taxon>
        <taxon>Pseudomonadota</taxon>
        <taxon>Gammaproteobacteria</taxon>
        <taxon>Alteromonadales</taxon>
        <taxon>Alteromonadaceae</taxon>
        <taxon>Alteromonas/Salinimonas group</taxon>
        <taxon>Alteromonas</taxon>
    </lineage>
</organism>
<evidence type="ECO:0000313" key="1">
    <source>
        <dbReference type="EMBL" id="MFC3203272.1"/>
    </source>
</evidence>
<accession>A0ABV7K1K3</accession>
<sequence length="171" mass="18770">MIIGNTDRTILGWSGGETKEQAISTYLDTCSKSDLVATSIKGLYAAIRFAIVNGKKSDKKMIKKTLRLAFGEEAMQRALEFANAQSIMADNLDQPANGYTIESIAAYSRVLQIHGEETTRKIGDVVLMLAACGKSHANLHHLDEAEKLVTERSLVVNPKNKKTLVPEYSVK</sequence>
<comment type="caution">
    <text evidence="1">The sequence shown here is derived from an EMBL/GenBank/DDBJ whole genome shotgun (WGS) entry which is preliminary data.</text>
</comment>
<evidence type="ECO:0000313" key="2">
    <source>
        <dbReference type="Proteomes" id="UP001595477"/>
    </source>
</evidence>
<dbReference type="RefSeq" id="WP_123327352.1">
    <property type="nucleotide sequence ID" value="NZ_JBHRSX010000078.1"/>
</dbReference>